<dbReference type="Pfam" id="PF01757">
    <property type="entry name" value="Acyl_transf_3"/>
    <property type="match status" value="1"/>
</dbReference>
<dbReference type="PANTHER" id="PTHR40074:SF2">
    <property type="entry name" value="O-ACETYLTRANSFERASE WECH"/>
    <property type="match status" value="1"/>
</dbReference>
<dbReference type="GO" id="GO:0005886">
    <property type="term" value="C:plasma membrane"/>
    <property type="evidence" value="ECO:0007669"/>
    <property type="project" value="UniProtKB-SubCell"/>
</dbReference>
<keyword evidence="4 7" id="KW-0812">Transmembrane</keyword>
<comment type="similarity">
    <text evidence="2">Belongs to the acyltransferase 3 family.</text>
</comment>
<dbReference type="AlphaFoldDB" id="A0AA47GG89"/>
<feature type="transmembrane region" description="Helical" evidence="7">
    <location>
        <begin position="92"/>
        <end position="111"/>
    </location>
</feature>
<keyword evidence="5 7" id="KW-1133">Transmembrane helix</keyword>
<feature type="domain" description="Acyltransferase 3" evidence="8">
    <location>
        <begin position="16"/>
        <end position="349"/>
    </location>
</feature>
<evidence type="ECO:0000256" key="3">
    <source>
        <dbReference type="ARBA" id="ARBA00022475"/>
    </source>
</evidence>
<keyword evidence="6 7" id="KW-0472">Membrane</keyword>
<comment type="subcellular location">
    <subcellularLocation>
        <location evidence="1">Cell membrane</location>
        <topology evidence="1">Multi-pass membrane protein</topology>
    </subcellularLocation>
</comment>
<keyword evidence="9" id="KW-0012">Acyltransferase</keyword>
<evidence type="ECO:0000313" key="9">
    <source>
        <dbReference type="EMBL" id="UZX28987.1"/>
    </source>
</evidence>
<dbReference type="InterPro" id="IPR002656">
    <property type="entry name" value="Acyl_transf_3_dom"/>
</dbReference>
<feature type="transmembrane region" description="Helical" evidence="7">
    <location>
        <begin position="230"/>
        <end position="248"/>
    </location>
</feature>
<evidence type="ECO:0000256" key="7">
    <source>
        <dbReference type="SAM" id="Phobius"/>
    </source>
</evidence>
<name>A0AA47GG89_9LACO</name>
<accession>A0AA47GG89</accession>
<dbReference type="RefSeq" id="WP_046327232.1">
    <property type="nucleotide sequence ID" value="NZ_CP084389.1"/>
</dbReference>
<feature type="transmembrane region" description="Helical" evidence="7">
    <location>
        <begin position="339"/>
        <end position="360"/>
    </location>
</feature>
<keyword evidence="9" id="KW-0808">Transferase</keyword>
<dbReference type="PANTHER" id="PTHR40074">
    <property type="entry name" value="O-ACETYLTRANSFERASE WECH"/>
    <property type="match status" value="1"/>
</dbReference>
<dbReference type="Proteomes" id="UP001164557">
    <property type="component" value="Chromosome"/>
</dbReference>
<evidence type="ECO:0000256" key="2">
    <source>
        <dbReference type="ARBA" id="ARBA00007400"/>
    </source>
</evidence>
<gene>
    <name evidence="9" type="ORF">LDX53_05195</name>
</gene>
<protein>
    <submittedName>
        <fullName evidence="9">Acyltransferase</fullName>
    </submittedName>
</protein>
<reference evidence="9" key="1">
    <citation type="submission" date="2021-09" db="EMBL/GenBank/DDBJ databases">
        <title>Lactobacillus species from Apis mellifera, Switzerland.</title>
        <authorList>
            <person name="Pfister J."/>
            <person name="Brown A."/>
            <person name="Neumann P."/>
            <person name="Collaud A."/>
            <person name="Retschnig G."/>
            <person name="Perreten V."/>
        </authorList>
    </citation>
    <scope>NUCLEOTIDE SEQUENCE</scope>
    <source>
        <strain evidence="9">IBH002</strain>
    </source>
</reference>
<evidence type="ECO:0000259" key="8">
    <source>
        <dbReference type="Pfam" id="PF01757"/>
    </source>
</evidence>
<evidence type="ECO:0000313" key="10">
    <source>
        <dbReference type="Proteomes" id="UP001164557"/>
    </source>
</evidence>
<dbReference type="EMBL" id="CP084389">
    <property type="protein sequence ID" value="UZX28987.1"/>
    <property type="molecule type" value="Genomic_DNA"/>
</dbReference>
<organism evidence="9 10">
    <name type="scientific">Lactobacillus helsingborgensis</name>
    <dbReference type="NCBI Taxonomy" id="1218494"/>
    <lineage>
        <taxon>Bacteria</taxon>
        <taxon>Bacillati</taxon>
        <taxon>Bacillota</taxon>
        <taxon>Bacilli</taxon>
        <taxon>Lactobacillales</taxon>
        <taxon>Lactobacillaceae</taxon>
        <taxon>Lactobacillus</taxon>
    </lineage>
</organism>
<sequence length="378" mass="45268">MKKYPYPAYKKADIGDYLKVFACTAVMTQPIMSLIMAEGQSYYTQDIFGIMYNLVKYTAPAFIFGILYSTIRTCDLTGSFSYQKYLRSNWSNLFVPTIWWTLIYLLGMPWLQQVNKFTNFWSFCWHFVSGNAAPHLWYNTMMLQFIILMPFFWALSRFIGKDVKRGITVAIITFIFYFAWLRFYDYFVFHGQQERSWYLLDRIFISFIIYGVYGVLAWQLRDYVNAFLQRFWWLILIAFGGCFFWTNFELQNFGHPVLFANAPYYKPSMTFYCLAVIALISSFCLYQVRKNSKISLQVFHFLAAYAYRAYLSNVFWDQIIWYGLNIKHYAILHPFCSFWATWLLTWLLSFVSAYFLHVFWANTKSYLQNKIKRHLLVP</sequence>
<dbReference type="GO" id="GO:0009246">
    <property type="term" value="P:enterobacterial common antigen biosynthetic process"/>
    <property type="evidence" value="ECO:0007669"/>
    <property type="project" value="TreeGrafter"/>
</dbReference>
<keyword evidence="10" id="KW-1185">Reference proteome</keyword>
<feature type="transmembrane region" description="Helical" evidence="7">
    <location>
        <begin position="268"/>
        <end position="286"/>
    </location>
</feature>
<feature type="transmembrane region" description="Helical" evidence="7">
    <location>
        <begin position="196"/>
        <end position="218"/>
    </location>
</feature>
<evidence type="ECO:0000256" key="5">
    <source>
        <dbReference type="ARBA" id="ARBA00022989"/>
    </source>
</evidence>
<proteinExistence type="inferred from homology"/>
<keyword evidence="3" id="KW-1003">Cell membrane</keyword>
<evidence type="ECO:0000256" key="6">
    <source>
        <dbReference type="ARBA" id="ARBA00023136"/>
    </source>
</evidence>
<feature type="transmembrane region" description="Helical" evidence="7">
    <location>
        <begin position="298"/>
        <end position="319"/>
    </location>
</feature>
<dbReference type="GO" id="GO:0016413">
    <property type="term" value="F:O-acetyltransferase activity"/>
    <property type="evidence" value="ECO:0007669"/>
    <property type="project" value="TreeGrafter"/>
</dbReference>
<evidence type="ECO:0000256" key="4">
    <source>
        <dbReference type="ARBA" id="ARBA00022692"/>
    </source>
</evidence>
<feature type="transmembrane region" description="Helical" evidence="7">
    <location>
        <begin position="49"/>
        <end position="71"/>
    </location>
</feature>
<evidence type="ECO:0000256" key="1">
    <source>
        <dbReference type="ARBA" id="ARBA00004651"/>
    </source>
</evidence>
<feature type="transmembrane region" description="Helical" evidence="7">
    <location>
        <begin position="20"/>
        <end position="37"/>
    </location>
</feature>
<feature type="transmembrane region" description="Helical" evidence="7">
    <location>
        <begin position="136"/>
        <end position="155"/>
    </location>
</feature>
<feature type="transmembrane region" description="Helical" evidence="7">
    <location>
        <begin position="167"/>
        <end position="184"/>
    </location>
</feature>